<keyword evidence="4" id="KW-1185">Reference proteome</keyword>
<dbReference type="AlphaFoldDB" id="A0A803PQN8"/>
<dbReference type="InterPro" id="IPR013103">
    <property type="entry name" value="RVT_2"/>
</dbReference>
<protein>
    <recommendedName>
        <fullName evidence="5">Retrovirus-related Pol polyprotein from transposon TNT 1-94</fullName>
    </recommendedName>
</protein>
<dbReference type="Pfam" id="PF14223">
    <property type="entry name" value="Retrotran_gag_2"/>
    <property type="match status" value="1"/>
</dbReference>
<proteinExistence type="predicted"/>
<dbReference type="Pfam" id="PF22936">
    <property type="entry name" value="Pol_BBD"/>
    <property type="match status" value="1"/>
</dbReference>
<sequence length="413" mass="47437">MGNAKFEIEKFGGKNDFSLWMVKMRALLVQQGIQDAILGDDKIKDKTDAKRSEILEKAHSALILSLGDKDLREVSKETTTAGLWKKLESLYMTKSLVNRLFLKKKLNSFKMQPGKSVEDRMDDFNKIILDLENCDIKIESEDQAIIVLNSLPLGRYEHFFDTMMFTRDSLTLEEVHNALMSKELKKSAGGSEKYGNVDLVSSEYTSDDGYESAGVMVASIGYSDLDWVINSGCSFHVCPNRTQFSEYKEIAGRTVKLGDNRSCIIKGIGSVKLKLTGGLIRELHQDEDPSILQYQLIRDRTRRAHKAPKRFGFADIIHYAITVYEFCENEPRTYKEAMESKERIKWNGAMKDEIRSLIKNKTWILIIRPSDRKIIGYKWVYKYKEEIPRVEEARYKARLVAKGFTHKEGVDFS</sequence>
<reference evidence="3" key="1">
    <citation type="submission" date="2018-11" db="EMBL/GenBank/DDBJ databases">
        <authorList>
            <person name="Grassa J C."/>
        </authorList>
    </citation>
    <scope>NUCLEOTIDE SEQUENCE [LARGE SCALE GENOMIC DNA]</scope>
</reference>
<dbReference type="Gramene" id="evm.model.05.500">
    <property type="protein sequence ID" value="cds.evm.model.05.500"/>
    <property type="gene ID" value="evm.TU.05.500"/>
</dbReference>
<name>A0A803PQN8_CANSA</name>
<evidence type="ECO:0000313" key="3">
    <source>
        <dbReference type="EnsemblPlants" id="cds.evm.model.05.500"/>
    </source>
</evidence>
<organism evidence="3 4">
    <name type="scientific">Cannabis sativa</name>
    <name type="common">Hemp</name>
    <name type="synonym">Marijuana</name>
    <dbReference type="NCBI Taxonomy" id="3483"/>
    <lineage>
        <taxon>Eukaryota</taxon>
        <taxon>Viridiplantae</taxon>
        <taxon>Streptophyta</taxon>
        <taxon>Embryophyta</taxon>
        <taxon>Tracheophyta</taxon>
        <taxon>Spermatophyta</taxon>
        <taxon>Magnoliopsida</taxon>
        <taxon>eudicotyledons</taxon>
        <taxon>Gunneridae</taxon>
        <taxon>Pentapetalae</taxon>
        <taxon>rosids</taxon>
        <taxon>fabids</taxon>
        <taxon>Rosales</taxon>
        <taxon>Cannabaceae</taxon>
        <taxon>Cannabis</taxon>
    </lineage>
</organism>
<dbReference type="InterPro" id="IPR054722">
    <property type="entry name" value="PolX-like_BBD"/>
</dbReference>
<dbReference type="Proteomes" id="UP000596661">
    <property type="component" value="Chromosome 5"/>
</dbReference>
<accession>A0A803PQN8</accession>
<feature type="domain" description="Retrovirus-related Pol polyprotein from transposon TNT 1-94-like beta-barrel" evidence="2">
    <location>
        <begin position="227"/>
        <end position="283"/>
    </location>
</feature>
<dbReference type="EMBL" id="UZAU01000426">
    <property type="status" value="NOT_ANNOTATED_CDS"/>
    <property type="molecule type" value="Genomic_DNA"/>
</dbReference>
<dbReference type="Pfam" id="PF07727">
    <property type="entry name" value="RVT_2"/>
    <property type="match status" value="1"/>
</dbReference>
<reference evidence="3" key="2">
    <citation type="submission" date="2021-03" db="UniProtKB">
        <authorList>
            <consortium name="EnsemblPlants"/>
        </authorList>
    </citation>
    <scope>IDENTIFICATION</scope>
</reference>
<evidence type="ECO:0008006" key="5">
    <source>
        <dbReference type="Google" id="ProtNLM"/>
    </source>
</evidence>
<evidence type="ECO:0000313" key="4">
    <source>
        <dbReference type="Proteomes" id="UP000596661"/>
    </source>
</evidence>
<dbReference type="OMA" id="FCENEPR"/>
<dbReference type="EnsemblPlants" id="evm.model.05.500">
    <property type="protein sequence ID" value="cds.evm.model.05.500"/>
    <property type="gene ID" value="evm.TU.05.500"/>
</dbReference>
<evidence type="ECO:0000259" key="2">
    <source>
        <dbReference type="Pfam" id="PF22936"/>
    </source>
</evidence>
<feature type="domain" description="Reverse transcriptase Ty1/copia-type" evidence="1">
    <location>
        <begin position="360"/>
        <end position="412"/>
    </location>
</feature>
<evidence type="ECO:0000259" key="1">
    <source>
        <dbReference type="Pfam" id="PF07727"/>
    </source>
</evidence>